<dbReference type="InterPro" id="IPR036291">
    <property type="entry name" value="NAD(P)-bd_dom_sf"/>
</dbReference>
<dbReference type="EMBL" id="AVPI01000034">
    <property type="protein sequence ID" value="KGN30009.1"/>
    <property type="molecule type" value="Genomic_DNA"/>
</dbReference>
<dbReference type="Proteomes" id="UP000029990">
    <property type="component" value="Unassembled WGS sequence"/>
</dbReference>
<evidence type="ECO:0000259" key="1">
    <source>
        <dbReference type="Pfam" id="PF01370"/>
    </source>
</evidence>
<name>A0ABR4XC05_9MICO</name>
<dbReference type="RefSeq" id="WP_035948678.1">
    <property type="nucleotide sequence ID" value="NZ_AVPI01000034.1"/>
</dbReference>
<organism evidence="2 3">
    <name type="scientific">Knoellia flava TL1</name>
    <dbReference type="NCBI Taxonomy" id="1385518"/>
    <lineage>
        <taxon>Bacteria</taxon>
        <taxon>Bacillati</taxon>
        <taxon>Actinomycetota</taxon>
        <taxon>Actinomycetes</taxon>
        <taxon>Micrococcales</taxon>
        <taxon>Intrasporangiaceae</taxon>
        <taxon>Knoellia</taxon>
    </lineage>
</organism>
<reference evidence="2 3" key="1">
    <citation type="submission" date="2013-08" db="EMBL/GenBank/DDBJ databases">
        <title>The genome sequence of Knoellia flava.</title>
        <authorList>
            <person name="Zhu W."/>
            <person name="Wang G."/>
        </authorList>
    </citation>
    <scope>NUCLEOTIDE SEQUENCE [LARGE SCALE GENOMIC DNA]</scope>
    <source>
        <strain evidence="2 3">TL1</strain>
    </source>
</reference>
<comment type="caution">
    <text evidence="2">The sequence shown here is derived from an EMBL/GenBank/DDBJ whole genome shotgun (WGS) entry which is preliminary data.</text>
</comment>
<evidence type="ECO:0000313" key="3">
    <source>
        <dbReference type="Proteomes" id="UP000029990"/>
    </source>
</evidence>
<dbReference type="InterPro" id="IPR001509">
    <property type="entry name" value="Epimerase_deHydtase"/>
</dbReference>
<dbReference type="SUPFAM" id="SSF51735">
    <property type="entry name" value="NAD(P)-binding Rossmann-fold domains"/>
    <property type="match status" value="1"/>
</dbReference>
<dbReference type="Pfam" id="PF01370">
    <property type="entry name" value="Epimerase"/>
    <property type="match status" value="1"/>
</dbReference>
<feature type="domain" description="NAD-dependent epimerase/dehydratase" evidence="1">
    <location>
        <begin position="4"/>
        <end position="142"/>
    </location>
</feature>
<dbReference type="Gene3D" id="3.40.50.720">
    <property type="entry name" value="NAD(P)-binding Rossmann-like Domain"/>
    <property type="match status" value="1"/>
</dbReference>
<accession>A0ABR4XC05</accession>
<evidence type="ECO:0000313" key="2">
    <source>
        <dbReference type="EMBL" id="KGN30009.1"/>
    </source>
</evidence>
<gene>
    <name evidence="2" type="ORF">N798_11810</name>
</gene>
<proteinExistence type="predicted"/>
<keyword evidence="3" id="KW-1185">Reference proteome</keyword>
<sequence length="334" mass="34970">MRLLVLGGTAMLGRAVAERALTDGHEVTCLARGVAGSAPDGVTWVRGDRDDADGLDGVLAGPRWDAVVDVSRQPGQVRRAVTALEPVADRFVFVSTGNAYAVHSGLETDESVPLLPPLDGDVMEDMSTYGQAKVTCEAAVLDGFGPGRTLVARAGLIGGPGDWSGRSGWWPWRFAHPVGGGGAVLAPDDPDLPMSLVDVRDLATWLVRCAAEGTSGIFDAVGEPNTLGGLLGAARDVAGHSGPLVTASASWLAEHGVQEWMGEDSLPLWVSDPEWRGFGAHTGAAARAVGLACRPVTETLRDAAAYEEGREPDDPRRCGLSDETERRLLALLGH</sequence>
<protein>
    <submittedName>
        <fullName evidence="2">Oxidoreductase</fullName>
    </submittedName>
</protein>